<comment type="caution">
    <text evidence="1">The sequence shown here is derived from an EMBL/GenBank/DDBJ whole genome shotgun (WGS) entry which is preliminary data.</text>
</comment>
<gene>
    <name evidence="1" type="ORF">EG68_08454</name>
</gene>
<evidence type="ECO:0000313" key="1">
    <source>
        <dbReference type="EMBL" id="KAF7232747.1"/>
    </source>
</evidence>
<dbReference type="Proteomes" id="UP000822476">
    <property type="component" value="Unassembled WGS sequence"/>
</dbReference>
<name>A0A8S9YE96_9TREM</name>
<organism evidence="1 2">
    <name type="scientific">Paragonimus skrjabini miyazakii</name>
    <dbReference type="NCBI Taxonomy" id="59628"/>
    <lineage>
        <taxon>Eukaryota</taxon>
        <taxon>Metazoa</taxon>
        <taxon>Spiralia</taxon>
        <taxon>Lophotrochozoa</taxon>
        <taxon>Platyhelminthes</taxon>
        <taxon>Trematoda</taxon>
        <taxon>Digenea</taxon>
        <taxon>Plagiorchiida</taxon>
        <taxon>Troglotremata</taxon>
        <taxon>Troglotrematidae</taxon>
        <taxon>Paragonimus</taxon>
    </lineage>
</organism>
<sequence length="151" mass="16771">MAAVAEALSGLLGGTLEEDQSQELFDLFELTPECRSLTVDEFCVLCALTERLYYQKNLRSLTEETQQMLRGPLEAADFHGVLTRLDGVNVSPALERLLERICQAAEEDSSQIEPPGRCNSQETLITKGDTNLLQRPPADDVSLRFTAQPRT</sequence>
<proteinExistence type="predicted"/>
<keyword evidence="2" id="KW-1185">Reference proteome</keyword>
<dbReference type="OrthoDB" id="10021598at2759"/>
<dbReference type="AlphaFoldDB" id="A0A8S9YE96"/>
<reference evidence="1" key="1">
    <citation type="submission" date="2019-07" db="EMBL/GenBank/DDBJ databases">
        <title>Annotation for the trematode Paragonimus miyazaki's.</title>
        <authorList>
            <person name="Choi Y.-J."/>
        </authorList>
    </citation>
    <scope>NUCLEOTIDE SEQUENCE</scope>
    <source>
        <strain evidence="1">Japan</strain>
    </source>
</reference>
<protein>
    <submittedName>
        <fullName evidence="1">Uncharacterized protein</fullName>
    </submittedName>
</protein>
<accession>A0A8S9YE96</accession>
<dbReference type="PANTHER" id="PTHR36696:SF1">
    <property type="entry name" value="EF-HAND DOMAIN-CONTAINING PROTEIN"/>
    <property type="match status" value="1"/>
</dbReference>
<dbReference type="PANTHER" id="PTHR36696">
    <property type="entry name" value="AGAP012002-PA"/>
    <property type="match status" value="1"/>
</dbReference>
<dbReference type="EMBL" id="JTDE01021576">
    <property type="protein sequence ID" value="KAF7232747.1"/>
    <property type="molecule type" value="Genomic_DNA"/>
</dbReference>
<evidence type="ECO:0000313" key="2">
    <source>
        <dbReference type="Proteomes" id="UP000822476"/>
    </source>
</evidence>